<name>A0A0C6F4G7_9HYPH</name>
<evidence type="ECO:0000313" key="3">
    <source>
        <dbReference type="Proteomes" id="UP000061432"/>
    </source>
</evidence>
<reference evidence="2 3" key="1">
    <citation type="journal article" date="2015" name="Genome Announc.">
        <title>Complete Genome Sequence of Methylobacterium aquaticum Strain 22A, Isolated from Racomitrium japonicum Moss.</title>
        <authorList>
            <person name="Tani A."/>
            <person name="Ogura Y."/>
            <person name="Hayashi T."/>
            <person name="Kimbara K."/>
        </authorList>
    </citation>
    <scope>NUCLEOTIDE SEQUENCE [LARGE SCALE GENOMIC DNA]</scope>
    <source>
        <strain evidence="2 3">MA-22A</strain>
    </source>
</reference>
<dbReference type="AlphaFoldDB" id="A0A0C6F4G7"/>
<feature type="compositionally biased region" description="Basic and acidic residues" evidence="1">
    <location>
        <begin position="55"/>
        <end position="64"/>
    </location>
</feature>
<feature type="region of interest" description="Disordered" evidence="1">
    <location>
        <begin position="40"/>
        <end position="64"/>
    </location>
</feature>
<evidence type="ECO:0000256" key="1">
    <source>
        <dbReference type="SAM" id="MobiDB-lite"/>
    </source>
</evidence>
<protein>
    <submittedName>
        <fullName evidence="2">Uncharacterized protein</fullName>
    </submittedName>
</protein>
<dbReference type="EMBL" id="AP014704">
    <property type="protein sequence ID" value="BAQ47591.1"/>
    <property type="molecule type" value="Genomic_DNA"/>
</dbReference>
<sequence length="144" mass="16281">MCDSVLVAFVTVSHPACMRTPIAPDLEYLPVHRYARDTRQQTAWERREAARRKNLQRERQRADGVPDPTAIERVIVDALRLTLLKSPASIDPVELLRYARDLAMSRSYAAHEADPSKPKFERAAVVEAIRKRVLTPPKASRAAP</sequence>
<dbReference type="PATRIC" id="fig|270351.10.peg.4459"/>
<evidence type="ECO:0000313" key="2">
    <source>
        <dbReference type="EMBL" id="BAQ47591.1"/>
    </source>
</evidence>
<accession>A0A0C6F4G7</accession>
<organism evidence="2 3">
    <name type="scientific">Methylobacterium aquaticum</name>
    <dbReference type="NCBI Taxonomy" id="270351"/>
    <lineage>
        <taxon>Bacteria</taxon>
        <taxon>Pseudomonadati</taxon>
        <taxon>Pseudomonadota</taxon>
        <taxon>Alphaproteobacteria</taxon>
        <taxon>Hyphomicrobiales</taxon>
        <taxon>Methylobacteriaceae</taxon>
        <taxon>Methylobacterium</taxon>
    </lineage>
</organism>
<dbReference type="KEGG" id="maqu:Maq22A_c23135"/>
<reference evidence="3" key="2">
    <citation type="submission" date="2015-01" db="EMBL/GenBank/DDBJ databases">
        <title>Complete genome sequence of Methylobacterium aquaticum strain 22A.</title>
        <authorList>
            <person name="Tani A."/>
            <person name="Ogura Y."/>
            <person name="Hayashi T."/>
        </authorList>
    </citation>
    <scope>NUCLEOTIDE SEQUENCE [LARGE SCALE GENOMIC DNA]</scope>
    <source>
        <strain evidence="3">MA-22A</strain>
    </source>
</reference>
<gene>
    <name evidence="2" type="ORF">Maq22A_c23135</name>
</gene>
<dbReference type="Proteomes" id="UP000061432">
    <property type="component" value="Chromosome"/>
</dbReference>
<proteinExistence type="predicted"/>